<dbReference type="KEGG" id="ptm:GSPATT00033547001"/>
<dbReference type="Gene3D" id="3.40.50.300">
    <property type="entry name" value="P-loop containing nucleotide triphosphate hydrolases"/>
    <property type="match status" value="1"/>
</dbReference>
<dbReference type="InterPro" id="IPR006073">
    <property type="entry name" value="GTP-bd"/>
</dbReference>
<feature type="region of interest" description="Disordered" evidence="1">
    <location>
        <begin position="386"/>
        <end position="406"/>
    </location>
</feature>
<evidence type="ECO:0000313" key="3">
    <source>
        <dbReference type="EMBL" id="CAK63694.1"/>
    </source>
</evidence>
<organism evidence="3 4">
    <name type="scientific">Paramecium tetraurelia</name>
    <dbReference type="NCBI Taxonomy" id="5888"/>
    <lineage>
        <taxon>Eukaryota</taxon>
        <taxon>Sar</taxon>
        <taxon>Alveolata</taxon>
        <taxon>Ciliophora</taxon>
        <taxon>Intramacronucleata</taxon>
        <taxon>Oligohymenophorea</taxon>
        <taxon>Peniculida</taxon>
        <taxon>Parameciidae</taxon>
        <taxon>Paramecium</taxon>
    </lineage>
</organism>
<dbReference type="OMA" id="GPLNQIF"/>
<dbReference type="CDD" id="cd00882">
    <property type="entry name" value="Ras_like_GTPase"/>
    <property type="match status" value="1"/>
</dbReference>
<keyword evidence="4" id="KW-1185">Reference proteome</keyword>
<dbReference type="SUPFAM" id="SSF52540">
    <property type="entry name" value="P-loop containing nucleoside triphosphate hydrolases"/>
    <property type="match status" value="1"/>
</dbReference>
<dbReference type="RefSeq" id="XP_001431092.1">
    <property type="nucleotide sequence ID" value="XM_001431055.1"/>
</dbReference>
<reference evidence="3 4" key="1">
    <citation type="journal article" date="2006" name="Nature">
        <title>Global trends of whole-genome duplications revealed by the ciliate Paramecium tetraurelia.</title>
        <authorList>
            <consortium name="Genoscope"/>
            <person name="Aury J.-M."/>
            <person name="Jaillon O."/>
            <person name="Duret L."/>
            <person name="Noel B."/>
            <person name="Jubin C."/>
            <person name="Porcel B.M."/>
            <person name="Segurens B."/>
            <person name="Daubin V."/>
            <person name="Anthouard V."/>
            <person name="Aiach N."/>
            <person name="Arnaiz O."/>
            <person name="Billaut A."/>
            <person name="Beisson J."/>
            <person name="Blanc I."/>
            <person name="Bouhouche K."/>
            <person name="Camara F."/>
            <person name="Duharcourt S."/>
            <person name="Guigo R."/>
            <person name="Gogendeau D."/>
            <person name="Katinka M."/>
            <person name="Keller A.-M."/>
            <person name="Kissmehl R."/>
            <person name="Klotz C."/>
            <person name="Koll F."/>
            <person name="Le Moue A."/>
            <person name="Lepere C."/>
            <person name="Malinsky S."/>
            <person name="Nowacki M."/>
            <person name="Nowak J.K."/>
            <person name="Plattner H."/>
            <person name="Poulain J."/>
            <person name="Ruiz F."/>
            <person name="Serrano V."/>
            <person name="Zagulski M."/>
            <person name="Dessen P."/>
            <person name="Betermier M."/>
            <person name="Weissenbach J."/>
            <person name="Scarpelli C."/>
            <person name="Schachter V."/>
            <person name="Sperling L."/>
            <person name="Meyer E."/>
            <person name="Cohen J."/>
            <person name="Wincker P."/>
        </authorList>
    </citation>
    <scope>NUCLEOTIDE SEQUENCE [LARGE SCALE GENOMIC DNA]</scope>
    <source>
        <strain evidence="3 4">Stock d4-2</strain>
    </source>
</reference>
<dbReference type="AlphaFoldDB" id="A0BYS7"/>
<dbReference type="EMBL" id="CT868028">
    <property type="protein sequence ID" value="CAK63694.1"/>
    <property type="molecule type" value="Genomic_DNA"/>
</dbReference>
<dbReference type="Proteomes" id="UP000000600">
    <property type="component" value="Unassembled WGS sequence"/>
</dbReference>
<feature type="domain" description="G" evidence="2">
    <location>
        <begin position="7"/>
        <end position="92"/>
    </location>
</feature>
<dbReference type="eggNOG" id="ENOG502S8NM">
    <property type="taxonomic scope" value="Eukaryota"/>
</dbReference>
<sequence length="406" mass="47004">MDKKHKRVVLIGFIGCGKTTLFNKICNTDFKVKQGGQSDTRQVFLKESCHGQGFRVLDTPGFGSSIKKIEHAVGVLNALTEGPLNQIFLVVKWERLGLMRKYIKDMVLIFMRYRNLVTIAVTHMDIAEKNTLEKDKLEFANAMKSFGLYSIVYFSIHDSKKQICFDIDKIILRTEQQKVDLTETEFYTHFDLIEYMEELEMNLEVAKGQIVANFNKISKVVVKFIQEFDVNDKKISTVMHYLALEVKRLAEKEISEFERKNNDIFSQLYEQCSDPVIAYLVDFALKKELMDQVDNIVKLTQLKILNDQEHFFHYIKACPNCGLIWLKVSGCEGATNCGNFPDVDEYFNSYKETQKYKFDITEKGVKFQEMPNINNQEVSLKTQSTELLSKENNQSQKRQGCKAPIE</sequence>
<gene>
    <name evidence="3" type="ORF">GSPATT00033547001</name>
</gene>
<evidence type="ECO:0000259" key="2">
    <source>
        <dbReference type="Pfam" id="PF01926"/>
    </source>
</evidence>
<protein>
    <recommendedName>
        <fullName evidence="2">G domain-containing protein</fullName>
    </recommendedName>
</protein>
<evidence type="ECO:0000256" key="1">
    <source>
        <dbReference type="SAM" id="MobiDB-lite"/>
    </source>
</evidence>
<dbReference type="GeneID" id="5016885"/>
<dbReference type="GO" id="GO:0005525">
    <property type="term" value="F:GTP binding"/>
    <property type="evidence" value="ECO:0007669"/>
    <property type="project" value="InterPro"/>
</dbReference>
<dbReference type="InParanoid" id="A0BYS7"/>
<proteinExistence type="predicted"/>
<dbReference type="InterPro" id="IPR027417">
    <property type="entry name" value="P-loop_NTPase"/>
</dbReference>
<evidence type="ECO:0000313" key="4">
    <source>
        <dbReference type="Proteomes" id="UP000000600"/>
    </source>
</evidence>
<feature type="compositionally biased region" description="Polar residues" evidence="1">
    <location>
        <begin position="386"/>
        <end position="398"/>
    </location>
</feature>
<dbReference type="HOGENOM" id="CLU_028781_0_0_1"/>
<name>A0BYS7_PARTE</name>
<dbReference type="OrthoDB" id="8954335at2759"/>
<dbReference type="Pfam" id="PF01926">
    <property type="entry name" value="MMR_HSR1"/>
    <property type="match status" value="1"/>
</dbReference>
<accession>A0BYS7</accession>